<dbReference type="InterPro" id="IPR020583">
    <property type="entry name" value="Inositol_monoP_metal-BS"/>
</dbReference>
<keyword evidence="6 8" id="KW-0378">Hydrolase</keyword>
<evidence type="ECO:0000256" key="1">
    <source>
        <dbReference type="ARBA" id="ARBA00001033"/>
    </source>
</evidence>
<organism evidence="8">
    <name type="scientific">hydrocarbon metagenome</name>
    <dbReference type="NCBI Taxonomy" id="938273"/>
    <lineage>
        <taxon>unclassified sequences</taxon>
        <taxon>metagenomes</taxon>
        <taxon>ecological metagenomes</taxon>
    </lineage>
</organism>
<evidence type="ECO:0000256" key="5">
    <source>
        <dbReference type="ARBA" id="ARBA00022723"/>
    </source>
</evidence>
<dbReference type="GO" id="GO:0007165">
    <property type="term" value="P:signal transduction"/>
    <property type="evidence" value="ECO:0007669"/>
    <property type="project" value="TreeGrafter"/>
</dbReference>
<name>A0A0W8FRL6_9ZZZZ</name>
<dbReference type="PROSITE" id="PS00629">
    <property type="entry name" value="IMP_1"/>
    <property type="match status" value="1"/>
</dbReference>
<dbReference type="PRINTS" id="PR01959">
    <property type="entry name" value="SBIMPHPHTASE"/>
</dbReference>
<dbReference type="GO" id="GO:0046872">
    <property type="term" value="F:metal ion binding"/>
    <property type="evidence" value="ECO:0007669"/>
    <property type="project" value="UniProtKB-KW"/>
</dbReference>
<dbReference type="InterPro" id="IPR020550">
    <property type="entry name" value="Inositol_monophosphatase_CS"/>
</dbReference>
<protein>
    <recommendedName>
        <fullName evidence="4">inositol-phosphate phosphatase</fullName>
        <ecNumber evidence="4">3.1.3.25</ecNumber>
    </recommendedName>
</protein>
<dbReference type="Pfam" id="PF00459">
    <property type="entry name" value="Inositol_P"/>
    <property type="match status" value="1"/>
</dbReference>
<dbReference type="SUPFAM" id="SSF56655">
    <property type="entry name" value="Carbohydrate phosphatase"/>
    <property type="match status" value="1"/>
</dbReference>
<dbReference type="InterPro" id="IPR000760">
    <property type="entry name" value="Inositol_monophosphatase-like"/>
</dbReference>
<comment type="caution">
    <text evidence="8">The sequence shown here is derived from an EMBL/GenBank/DDBJ whole genome shotgun (WGS) entry which is preliminary data.</text>
</comment>
<dbReference type="GO" id="GO:0008934">
    <property type="term" value="F:inositol monophosphate 1-phosphatase activity"/>
    <property type="evidence" value="ECO:0007669"/>
    <property type="project" value="InterPro"/>
</dbReference>
<keyword evidence="5" id="KW-0479">Metal-binding</keyword>
<evidence type="ECO:0000256" key="4">
    <source>
        <dbReference type="ARBA" id="ARBA00013106"/>
    </source>
</evidence>
<evidence type="ECO:0000256" key="2">
    <source>
        <dbReference type="ARBA" id="ARBA00001946"/>
    </source>
</evidence>
<evidence type="ECO:0000313" key="8">
    <source>
        <dbReference type="EMBL" id="KUG23441.1"/>
    </source>
</evidence>
<evidence type="ECO:0000256" key="6">
    <source>
        <dbReference type="ARBA" id="ARBA00022801"/>
    </source>
</evidence>
<dbReference type="Gene3D" id="3.30.540.10">
    <property type="entry name" value="Fructose-1,6-Bisphosphatase, subunit A, domain 1"/>
    <property type="match status" value="1"/>
</dbReference>
<sequence>MLDCKQFAIDLAHNSGFLLKEKFNNTHKIQYKGDIDIVTEADKMSEDLIIEEIKRNFPDHGILSEESPAITGTGKLRWIIDPLDGTTNYAHGYPVFCVSIALENEGVVVLGIIYDPMREDMFVAERGEGAYLNNKKINVSSVKDISRSLLATGFPYDIRESKNNNLDYFNKMAVRVQAIRRAGAAALDLAYLAAGRFDGFWELKLKPWDTAAGCLMVTEAGGVISDIAGQKWHLQSSNLLASNGLIHDQMIDILKDGE</sequence>
<dbReference type="FunFam" id="3.30.540.10:FF:000003">
    <property type="entry name" value="Inositol-1-monophosphatase"/>
    <property type="match status" value="1"/>
</dbReference>
<dbReference type="CDD" id="cd01639">
    <property type="entry name" value="IMPase"/>
    <property type="match status" value="1"/>
</dbReference>
<comment type="cofactor">
    <cofactor evidence="2">
        <name>Mg(2+)</name>
        <dbReference type="ChEBI" id="CHEBI:18420"/>
    </cofactor>
</comment>
<keyword evidence="7" id="KW-0460">Magnesium</keyword>
<dbReference type="EC" id="3.1.3.25" evidence="4"/>
<proteinExistence type="inferred from homology"/>
<evidence type="ECO:0000256" key="7">
    <source>
        <dbReference type="ARBA" id="ARBA00022842"/>
    </source>
</evidence>
<dbReference type="InterPro" id="IPR022337">
    <property type="entry name" value="Inositol_monophosphatase_SuhB"/>
</dbReference>
<reference evidence="8" key="1">
    <citation type="journal article" date="2015" name="Proc. Natl. Acad. Sci. U.S.A.">
        <title>Networks of energetic and metabolic interactions define dynamics in microbial communities.</title>
        <authorList>
            <person name="Embree M."/>
            <person name="Liu J.K."/>
            <person name="Al-Bassam M.M."/>
            <person name="Zengler K."/>
        </authorList>
    </citation>
    <scope>NUCLEOTIDE SEQUENCE</scope>
</reference>
<accession>A0A0W8FRL6</accession>
<dbReference type="InterPro" id="IPR033942">
    <property type="entry name" value="IMPase"/>
</dbReference>
<evidence type="ECO:0000256" key="3">
    <source>
        <dbReference type="ARBA" id="ARBA00009759"/>
    </source>
</evidence>
<dbReference type="GO" id="GO:0006020">
    <property type="term" value="P:inositol metabolic process"/>
    <property type="evidence" value="ECO:0007669"/>
    <property type="project" value="TreeGrafter"/>
</dbReference>
<dbReference type="PANTHER" id="PTHR20854:SF4">
    <property type="entry name" value="INOSITOL-1-MONOPHOSPHATASE-RELATED"/>
    <property type="match status" value="1"/>
</dbReference>
<dbReference type="PRINTS" id="PR00377">
    <property type="entry name" value="IMPHPHTASES"/>
</dbReference>
<dbReference type="EMBL" id="LNQE01000906">
    <property type="protein sequence ID" value="KUG23441.1"/>
    <property type="molecule type" value="Genomic_DNA"/>
</dbReference>
<dbReference type="Gene3D" id="3.40.190.80">
    <property type="match status" value="1"/>
</dbReference>
<dbReference type="PROSITE" id="PS00630">
    <property type="entry name" value="IMP_2"/>
    <property type="match status" value="1"/>
</dbReference>
<dbReference type="FunFam" id="3.40.190.80:FF:000020">
    <property type="entry name" value="Fructose-1,6-bisphosphatase/inositol-1-monophosphatase"/>
    <property type="match status" value="1"/>
</dbReference>
<comment type="similarity">
    <text evidence="3">Belongs to the inositol monophosphatase superfamily.</text>
</comment>
<gene>
    <name evidence="8" type="ORF">ASZ90_006747</name>
</gene>
<dbReference type="GO" id="GO:0046854">
    <property type="term" value="P:phosphatidylinositol phosphate biosynthetic process"/>
    <property type="evidence" value="ECO:0007669"/>
    <property type="project" value="InterPro"/>
</dbReference>
<comment type="catalytic activity">
    <reaction evidence="1">
        <text>a myo-inositol phosphate + H2O = myo-inositol + phosphate</text>
        <dbReference type="Rhea" id="RHEA:24056"/>
        <dbReference type="ChEBI" id="CHEBI:15377"/>
        <dbReference type="ChEBI" id="CHEBI:17268"/>
        <dbReference type="ChEBI" id="CHEBI:43474"/>
        <dbReference type="ChEBI" id="CHEBI:84139"/>
        <dbReference type="EC" id="3.1.3.25"/>
    </reaction>
</comment>
<dbReference type="AlphaFoldDB" id="A0A0W8FRL6"/>
<dbReference type="PANTHER" id="PTHR20854">
    <property type="entry name" value="INOSITOL MONOPHOSPHATASE"/>
    <property type="match status" value="1"/>
</dbReference>